<keyword evidence="3" id="KW-1185">Reference proteome</keyword>
<dbReference type="Gene3D" id="3.40.50.300">
    <property type="entry name" value="P-loop containing nucleotide triphosphate hydrolases"/>
    <property type="match status" value="1"/>
</dbReference>
<dbReference type="Proteomes" id="UP000017404">
    <property type="component" value="Unassembled WGS sequence"/>
</dbReference>
<dbReference type="SUPFAM" id="SSF52540">
    <property type="entry name" value="P-loop containing nucleoside triphosphate hydrolases"/>
    <property type="match status" value="1"/>
</dbReference>
<name>V2V5E0_9GAMM</name>
<dbReference type="GO" id="GO:0005524">
    <property type="term" value="F:ATP binding"/>
    <property type="evidence" value="ECO:0007669"/>
    <property type="project" value="InterPro"/>
</dbReference>
<evidence type="ECO:0000259" key="1">
    <source>
        <dbReference type="Pfam" id="PF13304"/>
    </source>
</evidence>
<dbReference type="STRING" id="202955.GCA_000759995_03513"/>
<evidence type="ECO:0000313" key="2">
    <source>
        <dbReference type="EMBL" id="ESK57467.1"/>
    </source>
</evidence>
<dbReference type="Pfam" id="PF13304">
    <property type="entry name" value="AAA_21"/>
    <property type="match status" value="1"/>
</dbReference>
<reference evidence="2 3" key="1">
    <citation type="submission" date="2013-10" db="EMBL/GenBank/DDBJ databases">
        <title>The Genome Sequence of Acinetobacter tjernbergiae CIP107465.</title>
        <authorList>
            <consortium name="The Broad Institute Genomics Platform"/>
            <consortium name="The Broad Institute Genome Sequencing Center for Infectious Disease"/>
            <person name="Cerqueira G."/>
            <person name="Feldgarden M."/>
            <person name="Courvalin P."/>
            <person name="Grillot-Courvalin C."/>
            <person name="Clermont D."/>
            <person name="Rocha E."/>
            <person name="Yoon E.-J."/>
            <person name="Nemec A."/>
            <person name="Young S.K."/>
            <person name="Zeng Q."/>
            <person name="Gargeya S."/>
            <person name="Fitzgerald M."/>
            <person name="Abouelleil A."/>
            <person name="Alvarado L."/>
            <person name="Berlin A.M."/>
            <person name="Chapman S.B."/>
            <person name="Gainer-Dewar J."/>
            <person name="Goldberg J."/>
            <person name="Gnerre S."/>
            <person name="Griggs A."/>
            <person name="Gujja S."/>
            <person name="Hansen M."/>
            <person name="Howarth C."/>
            <person name="Imamovic A."/>
            <person name="Ireland A."/>
            <person name="Larimer J."/>
            <person name="McCowan C."/>
            <person name="Murphy C."/>
            <person name="Pearson M."/>
            <person name="Poon T.W."/>
            <person name="Priest M."/>
            <person name="Roberts A."/>
            <person name="Saif S."/>
            <person name="Shea T."/>
            <person name="Sykes S."/>
            <person name="Wortman J."/>
            <person name="Nusbaum C."/>
            <person name="Birren B."/>
        </authorList>
    </citation>
    <scope>NUCLEOTIDE SEQUENCE [LARGE SCALE GENOMIC DNA]</scope>
    <source>
        <strain evidence="2 3">CIP 107465</strain>
    </source>
</reference>
<dbReference type="PATRIC" id="fig|1120928.5.peg.2"/>
<evidence type="ECO:0000313" key="3">
    <source>
        <dbReference type="Proteomes" id="UP000017404"/>
    </source>
</evidence>
<dbReference type="InterPro" id="IPR003959">
    <property type="entry name" value="ATPase_AAA_core"/>
</dbReference>
<dbReference type="PANTHER" id="PTHR40396:SF1">
    <property type="entry name" value="ATPASE AAA-TYPE CORE DOMAIN-CONTAINING PROTEIN"/>
    <property type="match status" value="1"/>
</dbReference>
<dbReference type="EMBL" id="AYEV01000001">
    <property type="protein sequence ID" value="ESK57467.1"/>
    <property type="molecule type" value="Genomic_DNA"/>
</dbReference>
<gene>
    <name evidence="2" type="ORF">F990_00002</name>
</gene>
<dbReference type="eggNOG" id="COG1106">
    <property type="taxonomic scope" value="Bacteria"/>
</dbReference>
<accession>V2V5E0</accession>
<sequence>MLLYIRFNNFFSFAGEGEWSFKVGKQPAESLYDINLKTTYDKFRLNKVTGVLGANGSGKTQFLKVLPFLSWFIARSAKRLESNDAILFSPFKGTEEKISNFEVGFLLKNEDDLYDEYRYELSVTTKKVYREALYQKTSRSFSYIFERINDEEIVSYKHRHFLSPSLADDANTNVSLIAYANLLDSPIAKKVVHFFSSFAFNVHPTGREEHSSEALIEAAELFNDNEILKNQVENLLCKFDIGISKLKFEQVVSFDLDQQAKEVLMPVAIHQYGNEELKFWFINESNGTRSAFILLSIILPILQKGGLAIIDEIDNDLHPHLLPHLIDLFKFEQTNPYQAQLIFSCHTPEVFNILQKHQIYLVQKENQESEAWRLDDVVGVRADDNLYAKYMAGAFDAVPNV</sequence>
<comment type="caution">
    <text evidence="2">The sequence shown here is derived from an EMBL/GenBank/DDBJ whole genome shotgun (WGS) entry which is preliminary data.</text>
</comment>
<dbReference type="AlphaFoldDB" id="V2V5E0"/>
<organism evidence="2 3">
    <name type="scientific">Acinetobacter tjernbergiae DSM 14971 = CIP 107465</name>
    <dbReference type="NCBI Taxonomy" id="1120928"/>
    <lineage>
        <taxon>Bacteria</taxon>
        <taxon>Pseudomonadati</taxon>
        <taxon>Pseudomonadota</taxon>
        <taxon>Gammaproteobacteria</taxon>
        <taxon>Moraxellales</taxon>
        <taxon>Moraxellaceae</taxon>
        <taxon>Acinetobacter</taxon>
    </lineage>
</organism>
<dbReference type="InterPro" id="IPR027417">
    <property type="entry name" value="P-loop_NTPase"/>
</dbReference>
<dbReference type="PANTHER" id="PTHR40396">
    <property type="entry name" value="ATPASE-LIKE PROTEIN"/>
    <property type="match status" value="1"/>
</dbReference>
<dbReference type="GO" id="GO:0016887">
    <property type="term" value="F:ATP hydrolysis activity"/>
    <property type="evidence" value="ECO:0007669"/>
    <property type="project" value="InterPro"/>
</dbReference>
<dbReference type="OrthoDB" id="9809324at2"/>
<dbReference type="RefSeq" id="WP_018677046.1">
    <property type="nucleotide sequence ID" value="NZ_AYEV01000001.1"/>
</dbReference>
<proteinExistence type="predicted"/>
<protein>
    <recommendedName>
        <fullName evidence="1">ATPase AAA-type core domain-containing protein</fullName>
    </recommendedName>
</protein>
<feature type="domain" description="ATPase AAA-type core" evidence="1">
    <location>
        <begin position="48"/>
        <end position="350"/>
    </location>
</feature>